<evidence type="ECO:0000256" key="1">
    <source>
        <dbReference type="SAM" id="MobiDB-lite"/>
    </source>
</evidence>
<reference evidence="2" key="1">
    <citation type="submission" date="2021-02" db="EMBL/GenBank/DDBJ databases">
        <authorList>
            <person name="Dougan E. K."/>
            <person name="Rhodes N."/>
            <person name="Thang M."/>
            <person name="Chan C."/>
        </authorList>
    </citation>
    <scope>NUCLEOTIDE SEQUENCE</scope>
</reference>
<evidence type="ECO:0000313" key="3">
    <source>
        <dbReference type="Proteomes" id="UP000654075"/>
    </source>
</evidence>
<dbReference type="OrthoDB" id="444114at2759"/>
<evidence type="ECO:0000313" key="2">
    <source>
        <dbReference type="EMBL" id="CAE8592818.1"/>
    </source>
</evidence>
<feature type="region of interest" description="Disordered" evidence="1">
    <location>
        <begin position="96"/>
        <end position="186"/>
    </location>
</feature>
<proteinExistence type="predicted"/>
<comment type="caution">
    <text evidence="2">The sequence shown here is derived from an EMBL/GenBank/DDBJ whole genome shotgun (WGS) entry which is preliminary data.</text>
</comment>
<feature type="compositionally biased region" description="Basic and acidic residues" evidence="1">
    <location>
        <begin position="177"/>
        <end position="186"/>
    </location>
</feature>
<dbReference type="EMBL" id="CAJNNV010005900">
    <property type="protein sequence ID" value="CAE8592818.1"/>
    <property type="molecule type" value="Genomic_DNA"/>
</dbReference>
<dbReference type="AlphaFoldDB" id="A0A813DVT8"/>
<dbReference type="Proteomes" id="UP000654075">
    <property type="component" value="Unassembled WGS sequence"/>
</dbReference>
<accession>A0A813DVT8</accession>
<feature type="compositionally biased region" description="Low complexity" evidence="1">
    <location>
        <begin position="104"/>
        <end position="127"/>
    </location>
</feature>
<sequence length="186" mass="20712">MASWDRGAPSMIVQNTHQARLEKETGPPWNCQCSHTNPSSSTHCQKCSLLRKEEREMRQQVRSIQGLGRGGGYMERDETVVRKEDPVGDVVLGGLDIYGRRRTTTANSSSSTAESPAAAASSGPRNSLDAVSTLPTKADRQKAALDRLRAPKKKTSLSPARTRVYREKSSRSRSREKRREQVSWRS</sequence>
<keyword evidence="3" id="KW-1185">Reference proteome</keyword>
<gene>
    <name evidence="2" type="ORF">PGLA1383_LOCUS11440</name>
</gene>
<evidence type="ECO:0008006" key="4">
    <source>
        <dbReference type="Google" id="ProtNLM"/>
    </source>
</evidence>
<organism evidence="2 3">
    <name type="scientific">Polarella glacialis</name>
    <name type="common">Dinoflagellate</name>
    <dbReference type="NCBI Taxonomy" id="89957"/>
    <lineage>
        <taxon>Eukaryota</taxon>
        <taxon>Sar</taxon>
        <taxon>Alveolata</taxon>
        <taxon>Dinophyceae</taxon>
        <taxon>Suessiales</taxon>
        <taxon>Suessiaceae</taxon>
        <taxon>Polarella</taxon>
    </lineage>
</organism>
<feature type="compositionally biased region" description="Basic and acidic residues" evidence="1">
    <location>
        <begin position="137"/>
        <end position="149"/>
    </location>
</feature>
<protein>
    <recommendedName>
        <fullName evidence="4">RanBP2-type domain-containing protein</fullName>
    </recommendedName>
</protein>
<name>A0A813DVT8_POLGL</name>